<dbReference type="EMBL" id="LBSX01000011">
    <property type="protein sequence ID" value="KKQ27292.1"/>
    <property type="molecule type" value="Genomic_DNA"/>
</dbReference>
<dbReference type="Proteomes" id="UP000034849">
    <property type="component" value="Unassembled WGS sequence"/>
</dbReference>
<proteinExistence type="predicted"/>
<dbReference type="AlphaFoldDB" id="A0A0G0GBF4"/>
<accession>A0A0G0GBF4</accession>
<evidence type="ECO:0000256" key="1">
    <source>
        <dbReference type="ARBA" id="ARBA00001946"/>
    </source>
</evidence>
<dbReference type="GO" id="GO:0019693">
    <property type="term" value="P:ribose phosphate metabolic process"/>
    <property type="evidence" value="ECO:0007669"/>
    <property type="project" value="TreeGrafter"/>
</dbReference>
<dbReference type="PANTHER" id="PTHR11839:SF18">
    <property type="entry name" value="NUDIX HYDROLASE DOMAIN-CONTAINING PROTEIN"/>
    <property type="match status" value="1"/>
</dbReference>
<evidence type="ECO:0000259" key="3">
    <source>
        <dbReference type="PROSITE" id="PS51462"/>
    </source>
</evidence>
<comment type="caution">
    <text evidence="4">The sequence shown here is derived from an EMBL/GenBank/DDBJ whole genome shotgun (WGS) entry which is preliminary data.</text>
</comment>
<dbReference type="PROSITE" id="PS51462">
    <property type="entry name" value="NUDIX"/>
    <property type="match status" value="1"/>
</dbReference>
<organism evidence="4 5">
    <name type="scientific">Candidatus Magasanikbacteria bacterium GW2011_GWC2_37_14</name>
    <dbReference type="NCBI Taxonomy" id="1619046"/>
    <lineage>
        <taxon>Bacteria</taxon>
        <taxon>Candidatus Magasanikiibacteriota</taxon>
    </lineage>
</organism>
<dbReference type="PANTHER" id="PTHR11839">
    <property type="entry name" value="UDP/ADP-SUGAR PYROPHOSPHATASE"/>
    <property type="match status" value="1"/>
</dbReference>
<dbReference type="InterPro" id="IPR000086">
    <property type="entry name" value="NUDIX_hydrolase_dom"/>
</dbReference>
<name>A0A0G0GBF4_9BACT</name>
<dbReference type="STRING" id="1619046.US42_C0011G0030"/>
<dbReference type="GO" id="GO:0006753">
    <property type="term" value="P:nucleoside phosphate metabolic process"/>
    <property type="evidence" value="ECO:0007669"/>
    <property type="project" value="TreeGrafter"/>
</dbReference>
<dbReference type="GO" id="GO:0005829">
    <property type="term" value="C:cytosol"/>
    <property type="evidence" value="ECO:0007669"/>
    <property type="project" value="TreeGrafter"/>
</dbReference>
<evidence type="ECO:0000313" key="5">
    <source>
        <dbReference type="Proteomes" id="UP000034849"/>
    </source>
</evidence>
<gene>
    <name evidence="4" type="ORF">US42_C0011G0030</name>
</gene>
<dbReference type="Pfam" id="PF00293">
    <property type="entry name" value="NUDIX"/>
    <property type="match status" value="1"/>
</dbReference>
<reference evidence="4 5" key="1">
    <citation type="journal article" date="2015" name="Nature">
        <title>rRNA introns, odd ribosomes, and small enigmatic genomes across a large radiation of phyla.</title>
        <authorList>
            <person name="Brown C.T."/>
            <person name="Hug L.A."/>
            <person name="Thomas B.C."/>
            <person name="Sharon I."/>
            <person name="Castelle C.J."/>
            <person name="Singh A."/>
            <person name="Wilkins M.J."/>
            <person name="Williams K.H."/>
            <person name="Banfield J.F."/>
        </authorList>
    </citation>
    <scope>NUCLEOTIDE SEQUENCE [LARGE SCALE GENOMIC DNA]</scope>
</reference>
<sequence length="179" mass="20815">MNKHLKKISEEILGENPWWKYKRDVYEKPNGEPGDFFYGETPGFSMVVPVLEDGRLVLIRQYRYLEDKECIGFPGGGIKSNQTPLDTAKAELLEETGCLAHEFVKIGMFQPSPGFVKDQVHIFLAEVDEMRHQELDDTEQIEILLRRPDEVDEMVHKNEIWDGQTMAAWAMVHHEFLHK</sequence>
<comment type="cofactor">
    <cofactor evidence="1">
        <name>Mg(2+)</name>
        <dbReference type="ChEBI" id="CHEBI:18420"/>
    </cofactor>
</comment>
<dbReference type="SUPFAM" id="SSF55811">
    <property type="entry name" value="Nudix"/>
    <property type="match status" value="1"/>
</dbReference>
<evidence type="ECO:0000256" key="2">
    <source>
        <dbReference type="ARBA" id="ARBA00022801"/>
    </source>
</evidence>
<dbReference type="GO" id="GO:0016787">
    <property type="term" value="F:hydrolase activity"/>
    <property type="evidence" value="ECO:0007669"/>
    <property type="project" value="UniProtKB-KW"/>
</dbReference>
<dbReference type="InterPro" id="IPR015797">
    <property type="entry name" value="NUDIX_hydrolase-like_dom_sf"/>
</dbReference>
<evidence type="ECO:0000313" key="4">
    <source>
        <dbReference type="EMBL" id="KKQ27292.1"/>
    </source>
</evidence>
<protein>
    <recommendedName>
        <fullName evidence="3">Nudix hydrolase domain-containing protein</fullName>
    </recommendedName>
</protein>
<dbReference type="Gene3D" id="3.90.79.10">
    <property type="entry name" value="Nucleoside Triphosphate Pyrophosphohydrolase"/>
    <property type="match status" value="1"/>
</dbReference>
<keyword evidence="2" id="KW-0378">Hydrolase</keyword>
<feature type="domain" description="Nudix hydrolase" evidence="3">
    <location>
        <begin position="39"/>
        <end position="168"/>
    </location>
</feature>